<dbReference type="GO" id="GO:1901359">
    <property type="term" value="F:tungstate binding"/>
    <property type="evidence" value="ECO:0007669"/>
    <property type="project" value="UniProtKB-ARBA"/>
</dbReference>
<dbReference type="PIRSF" id="PIRSF004846">
    <property type="entry name" value="ModA"/>
    <property type="match status" value="1"/>
</dbReference>
<evidence type="ECO:0000256" key="1">
    <source>
        <dbReference type="ARBA" id="ARBA00009175"/>
    </source>
</evidence>
<dbReference type="InterPro" id="IPR005950">
    <property type="entry name" value="ModA"/>
</dbReference>
<dbReference type="PANTHER" id="PTHR30632">
    <property type="entry name" value="MOLYBDATE-BINDING PERIPLASMIC PROTEIN"/>
    <property type="match status" value="1"/>
</dbReference>
<feature type="binding site" evidence="5">
    <location>
        <position position="163"/>
    </location>
    <ligand>
        <name>molybdate</name>
        <dbReference type="ChEBI" id="CHEBI:36264"/>
    </ligand>
</feature>
<dbReference type="AlphaFoldDB" id="A0A964BWC6"/>
<dbReference type="FunFam" id="3.40.190.10:FF:000035">
    <property type="entry name" value="Molybdate ABC transporter substrate-binding protein"/>
    <property type="match status" value="1"/>
</dbReference>
<keyword evidence="2 5" id="KW-0500">Molybdenum</keyword>
<comment type="similarity">
    <text evidence="1">Belongs to the bacterial solute-binding protein ModA family.</text>
</comment>
<evidence type="ECO:0000313" key="7">
    <source>
        <dbReference type="Proteomes" id="UP000729733"/>
    </source>
</evidence>
<evidence type="ECO:0000256" key="2">
    <source>
        <dbReference type="ARBA" id="ARBA00022505"/>
    </source>
</evidence>
<feature type="binding site" evidence="5">
    <location>
        <position position="82"/>
    </location>
    <ligand>
        <name>molybdate</name>
        <dbReference type="ChEBI" id="CHEBI:36264"/>
    </ligand>
</feature>
<dbReference type="InterPro" id="IPR041879">
    <property type="entry name" value="YvgL-like_PBP2"/>
</dbReference>
<reference evidence="6" key="1">
    <citation type="journal article" date="2021" name="Antonie Van Leeuwenhoek">
        <title>Draft genome and description of Waterburya agarophytonicola gen. nov. sp. nov. (Pleurocapsales, Cyanobacteria): a seaweed symbiont.</title>
        <authorList>
            <person name="Bonthond G."/>
            <person name="Shalygin S."/>
            <person name="Bayer T."/>
            <person name="Weinberger F."/>
        </authorList>
    </citation>
    <scope>NUCLEOTIDE SEQUENCE</scope>
    <source>
        <strain evidence="6">KI4</strain>
    </source>
</reference>
<dbReference type="EMBL" id="JADWDC010000062">
    <property type="protein sequence ID" value="MCC0178996.1"/>
    <property type="molecule type" value="Genomic_DNA"/>
</dbReference>
<dbReference type="PROSITE" id="PS51257">
    <property type="entry name" value="PROKAR_LIPOPROTEIN"/>
    <property type="match status" value="1"/>
</dbReference>
<keyword evidence="3 5" id="KW-0479">Metal-binding</keyword>
<evidence type="ECO:0000256" key="3">
    <source>
        <dbReference type="ARBA" id="ARBA00022723"/>
    </source>
</evidence>
<comment type="caution">
    <text evidence="6">The sequence shown here is derived from an EMBL/GenBank/DDBJ whole genome shotgun (WGS) entry which is preliminary data.</text>
</comment>
<feature type="binding site" evidence="5">
    <location>
        <position position="190"/>
    </location>
    <ligand>
        <name>molybdate</name>
        <dbReference type="ChEBI" id="CHEBI:36264"/>
    </ligand>
</feature>
<name>A0A964BWC6_9CYAN</name>
<dbReference type="Pfam" id="PF13531">
    <property type="entry name" value="SBP_bac_11"/>
    <property type="match status" value="1"/>
</dbReference>
<dbReference type="GO" id="GO:0046872">
    <property type="term" value="F:metal ion binding"/>
    <property type="evidence" value="ECO:0007669"/>
    <property type="project" value="UniProtKB-KW"/>
</dbReference>
<protein>
    <submittedName>
        <fullName evidence="6">Molybdate ABC transporter substrate-binding protein</fullName>
    </submittedName>
</protein>
<feature type="binding site" evidence="5">
    <location>
        <position position="54"/>
    </location>
    <ligand>
        <name>molybdate</name>
        <dbReference type="ChEBI" id="CHEBI:36264"/>
    </ligand>
</feature>
<dbReference type="InterPro" id="IPR050682">
    <property type="entry name" value="ModA/WtpA"/>
</dbReference>
<keyword evidence="7" id="KW-1185">Reference proteome</keyword>
<dbReference type="GO" id="GO:0015689">
    <property type="term" value="P:molybdate ion transport"/>
    <property type="evidence" value="ECO:0007669"/>
    <property type="project" value="InterPro"/>
</dbReference>
<dbReference type="GO" id="GO:0030973">
    <property type="term" value="F:molybdate ion binding"/>
    <property type="evidence" value="ECO:0007669"/>
    <property type="project" value="UniProtKB-ARBA"/>
</dbReference>
<dbReference type="SUPFAM" id="SSF53850">
    <property type="entry name" value="Periplasmic binding protein-like II"/>
    <property type="match status" value="1"/>
</dbReference>
<dbReference type="Gene3D" id="3.40.190.10">
    <property type="entry name" value="Periplasmic binding protein-like II"/>
    <property type="match status" value="2"/>
</dbReference>
<dbReference type="PANTHER" id="PTHR30632:SF0">
    <property type="entry name" value="SULFATE-BINDING PROTEIN"/>
    <property type="match status" value="1"/>
</dbReference>
<dbReference type="Proteomes" id="UP000729733">
    <property type="component" value="Unassembled WGS sequence"/>
</dbReference>
<dbReference type="NCBIfam" id="TIGR01256">
    <property type="entry name" value="modA"/>
    <property type="match status" value="1"/>
</dbReference>
<dbReference type="CDD" id="cd13537">
    <property type="entry name" value="PBP2_YvgL_like"/>
    <property type="match status" value="1"/>
</dbReference>
<feature type="binding site" evidence="5">
    <location>
        <position position="208"/>
    </location>
    <ligand>
        <name>molybdate</name>
        <dbReference type="ChEBI" id="CHEBI:36264"/>
    </ligand>
</feature>
<evidence type="ECO:0000313" key="6">
    <source>
        <dbReference type="EMBL" id="MCC0178996.1"/>
    </source>
</evidence>
<proteinExistence type="inferred from homology"/>
<organism evidence="6 7">
    <name type="scientific">Waterburya agarophytonicola KI4</name>
    <dbReference type="NCBI Taxonomy" id="2874699"/>
    <lineage>
        <taxon>Bacteria</taxon>
        <taxon>Bacillati</taxon>
        <taxon>Cyanobacteriota</taxon>
        <taxon>Cyanophyceae</taxon>
        <taxon>Pleurocapsales</taxon>
        <taxon>Hyellaceae</taxon>
        <taxon>Waterburya</taxon>
        <taxon>Waterburya agarophytonicola</taxon>
    </lineage>
</organism>
<evidence type="ECO:0000256" key="5">
    <source>
        <dbReference type="PIRSR" id="PIRSR004846-1"/>
    </source>
</evidence>
<evidence type="ECO:0000256" key="4">
    <source>
        <dbReference type="ARBA" id="ARBA00022729"/>
    </source>
</evidence>
<keyword evidence="4" id="KW-0732">Signal</keyword>
<sequence length="274" mass="30180">MDLAIGKKIFQKLFVFQFLALGLIGGCSQEIEGKTSGDRHDSTSPELIFSAAASMQDVLEEIKQLYLVQYPQAKITFNFGSSGSLQHQIEQGAPIDIFISAAPQQMNDLAAKKLLLNETRQDLVKNQMVLVTPEDNHSIDSFDDLIKKSIEQVALGEPNSVPAGKYAQEILTSLNLIDRIKTKAVYAKDVRQVLNYVATGNIEAGIVYRTDTAKTKNVRVVATAPPTIHSPLIYPVAIMKDSNHPEAAKQMLDFLFTSQAQAIFKKHGFISVSK</sequence>
<gene>
    <name evidence="6" type="primary">modA</name>
    <name evidence="6" type="ORF">I4641_18675</name>
</gene>
<accession>A0A964BWC6</accession>
<dbReference type="RefSeq" id="WP_229642100.1">
    <property type="nucleotide sequence ID" value="NZ_JADWDC010000062.1"/>
</dbReference>